<sequence length="59" mass="6256">MVIADTPAMRAQAATDVPAPFGVIAADPEADQLTVIRPADKRRGQQRAQALTTALLRSI</sequence>
<gene>
    <name evidence="1" type="ORF">LBCZ_0617</name>
</gene>
<reference evidence="1 2" key="1">
    <citation type="journal article" date="2013" name="PLoS ONE">
        <title>Genomic Adaptation of the Lactobacillus casei Group.</title>
        <authorList>
            <person name="Toh H."/>
            <person name="Oshima K."/>
            <person name="Nakano A."/>
            <person name="Takahata M."/>
            <person name="Murakami M."/>
            <person name="Takaki T."/>
            <person name="Nishiyama H."/>
            <person name="Igimi S."/>
            <person name="Hattori M."/>
            <person name="Morita H."/>
        </authorList>
    </citation>
    <scope>NUCLEOTIDE SEQUENCE [LARGE SCALE GENOMIC DNA]</scope>
    <source>
        <strain evidence="1 2">ATCC 393</strain>
    </source>
</reference>
<organism evidence="1 2">
    <name type="scientific">Lacticaseibacillus casei DSM 20011 = JCM 1134 = ATCC 393</name>
    <dbReference type="NCBI Taxonomy" id="1423732"/>
    <lineage>
        <taxon>Bacteria</taxon>
        <taxon>Bacillati</taxon>
        <taxon>Bacillota</taxon>
        <taxon>Bacilli</taxon>
        <taxon>Lactobacillales</taxon>
        <taxon>Lactobacillaceae</taxon>
        <taxon>Lacticaseibacillus</taxon>
    </lineage>
</organism>
<evidence type="ECO:0000313" key="1">
    <source>
        <dbReference type="EMBL" id="BAN73785.1"/>
    </source>
</evidence>
<dbReference type="AlphaFoldDB" id="A0AAD1APC6"/>
<protein>
    <submittedName>
        <fullName evidence="1">Uncharacterized protein</fullName>
    </submittedName>
</protein>
<dbReference type="Proteomes" id="UP000015560">
    <property type="component" value="Chromosome"/>
</dbReference>
<name>A0AAD1APC6_LACCA</name>
<accession>A0AAD1APC6</accession>
<dbReference type="GeneID" id="45547882"/>
<evidence type="ECO:0000313" key="2">
    <source>
        <dbReference type="Proteomes" id="UP000015560"/>
    </source>
</evidence>
<proteinExistence type="predicted"/>
<dbReference type="RefSeq" id="WP_025013930.1">
    <property type="nucleotide sequence ID" value="NZ_AP012544.1"/>
</dbReference>
<dbReference type="EMBL" id="AP012544">
    <property type="protein sequence ID" value="BAN73785.1"/>
    <property type="molecule type" value="Genomic_DNA"/>
</dbReference>